<dbReference type="SUPFAM" id="SSF48403">
    <property type="entry name" value="Ankyrin repeat"/>
    <property type="match status" value="1"/>
</dbReference>
<reference evidence="3" key="1">
    <citation type="submission" date="2020-07" db="EMBL/GenBank/DDBJ databases">
        <title>The High-quality genome of the commercially important snow crab, Chionoecetes opilio.</title>
        <authorList>
            <person name="Jeong J.-H."/>
            <person name="Ryu S."/>
        </authorList>
    </citation>
    <scope>NUCLEOTIDE SEQUENCE</scope>
    <source>
        <strain evidence="3">MADBK_172401_WGS</strain>
        <tissue evidence="3">Digestive gland</tissue>
    </source>
</reference>
<proteinExistence type="predicted"/>
<evidence type="ECO:0000259" key="2">
    <source>
        <dbReference type="PROSITE" id="PS50954"/>
    </source>
</evidence>
<dbReference type="Pfam" id="PF12796">
    <property type="entry name" value="Ank_2"/>
    <property type="match status" value="1"/>
</dbReference>
<dbReference type="InterPro" id="IPR034998">
    <property type="entry name" value="ANKLE1"/>
</dbReference>
<dbReference type="InterPro" id="IPR036770">
    <property type="entry name" value="Ankyrin_rpt-contain_sf"/>
</dbReference>
<dbReference type="SMART" id="SM00248">
    <property type="entry name" value="ANK"/>
    <property type="match status" value="2"/>
</dbReference>
<dbReference type="PROSITE" id="PS50954">
    <property type="entry name" value="LEM"/>
    <property type="match status" value="1"/>
</dbReference>
<dbReference type="PROSITE" id="PS50088">
    <property type="entry name" value="ANK_REPEAT"/>
    <property type="match status" value="2"/>
</dbReference>
<dbReference type="PROSITE" id="PS50297">
    <property type="entry name" value="ANK_REP_REGION"/>
    <property type="match status" value="2"/>
</dbReference>
<feature type="domain" description="LEM" evidence="2">
    <location>
        <begin position="271"/>
        <end position="315"/>
    </location>
</feature>
<keyword evidence="4" id="KW-1185">Reference proteome</keyword>
<dbReference type="GO" id="GO:0000712">
    <property type="term" value="P:resolution of meiotic recombination intermediates"/>
    <property type="evidence" value="ECO:0007669"/>
    <property type="project" value="TreeGrafter"/>
</dbReference>
<sequence>MRCLQRTVGEGNADVFVRVDGTTSLHLAAALPQQADSITVATVLLSSGANPNIPNKEGKTSMHVAAFMGYTDLLQLLLLNGGDPLLGDLRGCSSVDSAFQGNHQDTLKFLNHLLDTEEYSSEKNLQFTLSFKEACIHCEPPPWLSSSTFLGSLKRQVEVFQGDTSDSEHDLRTLHSYLGWTLRQDEHWCQNTDSEIESTFRELNIAHLNEFLYKDKETGIQLIERRCPAVAVLSSSNGTSHGASNRGASGHVEVLEERASEKSFDSIGPLTDTIKAMSVEVLRDNLNKLGFEPGPIMPSTHTVYMRHLVRLRRRPCSSPEKQSSPPQYCKEVRLVLRQPHAIPWDAWTALEEEMSRPFSQPDRTRHWRDGVNKSCFNYLLLDPRITQNLPLM</sequence>
<dbReference type="SUPFAM" id="SSF63451">
    <property type="entry name" value="LEM domain"/>
    <property type="match status" value="1"/>
</dbReference>
<protein>
    <submittedName>
        <fullName evidence="3">Ankyrin repeat and LEM domain-containing protein 1</fullName>
    </submittedName>
</protein>
<dbReference type="AlphaFoldDB" id="A0A8J4Y5I7"/>
<keyword evidence="1" id="KW-0040">ANK repeat</keyword>
<dbReference type="CDD" id="cd12940">
    <property type="entry name" value="LEM_LAP2_LEMD1"/>
    <property type="match status" value="1"/>
</dbReference>
<dbReference type="InterPro" id="IPR002110">
    <property type="entry name" value="Ankyrin_rpt"/>
</dbReference>
<feature type="repeat" description="ANK" evidence="1">
    <location>
        <begin position="20"/>
        <end position="56"/>
    </location>
</feature>
<dbReference type="InterPro" id="IPR003887">
    <property type="entry name" value="LEM_dom"/>
</dbReference>
<comment type="caution">
    <text evidence="3">The sequence shown here is derived from an EMBL/GenBank/DDBJ whole genome shotgun (WGS) entry which is preliminary data.</text>
</comment>
<dbReference type="PANTHER" id="PTHR46427:SF1">
    <property type="entry name" value="ANKYRIN REPEAT AND LEM DOMAIN-CONTAINING PROTEIN 1"/>
    <property type="match status" value="1"/>
</dbReference>
<dbReference type="OrthoDB" id="1601181at2759"/>
<name>A0A8J4Y5I7_CHIOP</name>
<accession>A0A8J4Y5I7</accession>
<dbReference type="GO" id="GO:0005737">
    <property type="term" value="C:cytoplasm"/>
    <property type="evidence" value="ECO:0007669"/>
    <property type="project" value="TreeGrafter"/>
</dbReference>
<dbReference type="Pfam" id="PF03020">
    <property type="entry name" value="LEM"/>
    <property type="match status" value="1"/>
</dbReference>
<feature type="repeat" description="ANK" evidence="1">
    <location>
        <begin position="57"/>
        <end position="89"/>
    </location>
</feature>
<dbReference type="Gene3D" id="1.25.40.20">
    <property type="entry name" value="Ankyrin repeat-containing domain"/>
    <property type="match status" value="1"/>
</dbReference>
<evidence type="ECO:0000313" key="3">
    <source>
        <dbReference type="EMBL" id="KAG0720583.1"/>
    </source>
</evidence>
<dbReference type="Gene3D" id="1.10.720.40">
    <property type="match status" value="1"/>
</dbReference>
<evidence type="ECO:0000313" key="4">
    <source>
        <dbReference type="Proteomes" id="UP000770661"/>
    </source>
</evidence>
<organism evidence="3 4">
    <name type="scientific">Chionoecetes opilio</name>
    <name type="common">Atlantic snow crab</name>
    <name type="synonym">Cancer opilio</name>
    <dbReference type="NCBI Taxonomy" id="41210"/>
    <lineage>
        <taxon>Eukaryota</taxon>
        <taxon>Metazoa</taxon>
        <taxon>Ecdysozoa</taxon>
        <taxon>Arthropoda</taxon>
        <taxon>Crustacea</taxon>
        <taxon>Multicrustacea</taxon>
        <taxon>Malacostraca</taxon>
        <taxon>Eumalacostraca</taxon>
        <taxon>Eucarida</taxon>
        <taxon>Decapoda</taxon>
        <taxon>Pleocyemata</taxon>
        <taxon>Brachyura</taxon>
        <taxon>Eubrachyura</taxon>
        <taxon>Majoidea</taxon>
        <taxon>Majidae</taxon>
        <taxon>Chionoecetes</taxon>
    </lineage>
</organism>
<dbReference type="GO" id="GO:0005654">
    <property type="term" value="C:nucleoplasm"/>
    <property type="evidence" value="ECO:0007669"/>
    <property type="project" value="TreeGrafter"/>
</dbReference>
<dbReference type="InterPro" id="IPR011015">
    <property type="entry name" value="LEM/LEM-like_dom_sf"/>
</dbReference>
<dbReference type="PANTHER" id="PTHR46427">
    <property type="entry name" value="ANKYRIN REPEAT AND LEM DOMAIN-CONTAINING PROTEIN 1"/>
    <property type="match status" value="1"/>
</dbReference>
<dbReference type="EMBL" id="JACEEZ010012616">
    <property type="protein sequence ID" value="KAG0720583.1"/>
    <property type="molecule type" value="Genomic_DNA"/>
</dbReference>
<evidence type="ECO:0000256" key="1">
    <source>
        <dbReference type="PROSITE-ProRule" id="PRU00023"/>
    </source>
</evidence>
<gene>
    <name evidence="3" type="primary">Ankle1</name>
    <name evidence="3" type="ORF">GWK47_048217</name>
</gene>
<dbReference type="Proteomes" id="UP000770661">
    <property type="component" value="Unassembled WGS sequence"/>
</dbReference>
<dbReference type="GO" id="GO:0004520">
    <property type="term" value="F:DNA endonuclease activity"/>
    <property type="evidence" value="ECO:0007669"/>
    <property type="project" value="TreeGrafter"/>
</dbReference>
<dbReference type="GO" id="GO:0000724">
    <property type="term" value="P:double-strand break repair via homologous recombination"/>
    <property type="evidence" value="ECO:0007669"/>
    <property type="project" value="TreeGrafter"/>
</dbReference>